<dbReference type="CDD" id="cd00024">
    <property type="entry name" value="CD_CSD"/>
    <property type="match status" value="1"/>
</dbReference>
<dbReference type="PROSITE" id="PS50013">
    <property type="entry name" value="CHROMO_2"/>
    <property type="match status" value="1"/>
</dbReference>
<dbReference type="Pfam" id="PF00385">
    <property type="entry name" value="Chromo"/>
    <property type="match status" value="1"/>
</dbReference>
<dbReference type="InParanoid" id="A0A165LUX4"/>
<feature type="compositionally biased region" description="Polar residues" evidence="1">
    <location>
        <begin position="24"/>
        <end position="41"/>
    </location>
</feature>
<dbReference type="EMBL" id="KV425920">
    <property type="protein sequence ID" value="KZV98362.1"/>
    <property type="molecule type" value="Genomic_DNA"/>
</dbReference>
<proteinExistence type="predicted"/>
<organism evidence="3 4">
    <name type="scientific">Exidia glandulosa HHB12029</name>
    <dbReference type="NCBI Taxonomy" id="1314781"/>
    <lineage>
        <taxon>Eukaryota</taxon>
        <taxon>Fungi</taxon>
        <taxon>Dikarya</taxon>
        <taxon>Basidiomycota</taxon>
        <taxon>Agaricomycotina</taxon>
        <taxon>Agaricomycetes</taxon>
        <taxon>Auriculariales</taxon>
        <taxon>Exidiaceae</taxon>
        <taxon>Exidia</taxon>
    </lineage>
</organism>
<feature type="domain" description="Chromo" evidence="2">
    <location>
        <begin position="82"/>
        <end position="138"/>
    </location>
</feature>
<dbReference type="InterPro" id="IPR000953">
    <property type="entry name" value="Chromo/chromo_shadow_dom"/>
</dbReference>
<accession>A0A165LUX4</accession>
<dbReference type="Gene3D" id="2.40.50.40">
    <property type="match status" value="1"/>
</dbReference>
<dbReference type="SUPFAM" id="SSF54160">
    <property type="entry name" value="Chromo domain-like"/>
    <property type="match status" value="1"/>
</dbReference>
<sequence>MDHPDLHDRAPPETPPTATRDASEPQSNDDIPQAQRKTPTPQLIGPQTEIEITASRIPRPNAPTRNPERAAPEYIQGDVEFYEGDRILKHRKHGRGHQFLIHYKGLPIHESTWRPTRELRERDPELLDAYLKKTGLVV</sequence>
<feature type="region of interest" description="Disordered" evidence="1">
    <location>
        <begin position="1"/>
        <end position="71"/>
    </location>
</feature>
<evidence type="ECO:0000313" key="3">
    <source>
        <dbReference type="EMBL" id="KZV98362.1"/>
    </source>
</evidence>
<dbReference type="SMART" id="SM00298">
    <property type="entry name" value="CHROMO"/>
    <property type="match status" value="1"/>
</dbReference>
<keyword evidence="4" id="KW-1185">Reference proteome</keyword>
<reference evidence="3 4" key="1">
    <citation type="journal article" date="2016" name="Mol. Biol. Evol.">
        <title>Comparative Genomics of Early-Diverging Mushroom-Forming Fungi Provides Insights into the Origins of Lignocellulose Decay Capabilities.</title>
        <authorList>
            <person name="Nagy L.G."/>
            <person name="Riley R."/>
            <person name="Tritt A."/>
            <person name="Adam C."/>
            <person name="Daum C."/>
            <person name="Floudas D."/>
            <person name="Sun H."/>
            <person name="Yadav J.S."/>
            <person name="Pangilinan J."/>
            <person name="Larsson K.H."/>
            <person name="Matsuura K."/>
            <person name="Barry K."/>
            <person name="Labutti K."/>
            <person name="Kuo R."/>
            <person name="Ohm R.A."/>
            <person name="Bhattacharya S.S."/>
            <person name="Shirouzu T."/>
            <person name="Yoshinaga Y."/>
            <person name="Martin F.M."/>
            <person name="Grigoriev I.V."/>
            <person name="Hibbett D.S."/>
        </authorList>
    </citation>
    <scope>NUCLEOTIDE SEQUENCE [LARGE SCALE GENOMIC DNA]</scope>
    <source>
        <strain evidence="3 4">HHB12029</strain>
    </source>
</reference>
<dbReference type="GO" id="GO:0006338">
    <property type="term" value="P:chromatin remodeling"/>
    <property type="evidence" value="ECO:0007669"/>
    <property type="project" value="UniProtKB-ARBA"/>
</dbReference>
<feature type="compositionally biased region" description="Basic and acidic residues" evidence="1">
    <location>
        <begin position="1"/>
        <end position="11"/>
    </location>
</feature>
<dbReference type="AlphaFoldDB" id="A0A165LUX4"/>
<dbReference type="Proteomes" id="UP000077266">
    <property type="component" value="Unassembled WGS sequence"/>
</dbReference>
<protein>
    <recommendedName>
        <fullName evidence="2">Chromo domain-containing protein</fullName>
    </recommendedName>
</protein>
<gene>
    <name evidence="3" type="ORF">EXIGLDRAFT_701426</name>
</gene>
<evidence type="ECO:0000259" key="2">
    <source>
        <dbReference type="PROSITE" id="PS50013"/>
    </source>
</evidence>
<name>A0A165LUX4_EXIGL</name>
<evidence type="ECO:0000313" key="4">
    <source>
        <dbReference type="Proteomes" id="UP000077266"/>
    </source>
</evidence>
<dbReference type="InterPro" id="IPR023780">
    <property type="entry name" value="Chromo_domain"/>
</dbReference>
<evidence type="ECO:0000256" key="1">
    <source>
        <dbReference type="SAM" id="MobiDB-lite"/>
    </source>
</evidence>
<dbReference type="InterPro" id="IPR016197">
    <property type="entry name" value="Chromo-like_dom_sf"/>
</dbReference>